<reference evidence="2 3" key="1">
    <citation type="submission" date="2019-02" db="EMBL/GenBank/DDBJ databases">
        <title>Deep-cultivation of Planctomycetes and their phenomic and genomic characterization uncovers novel biology.</title>
        <authorList>
            <person name="Wiegand S."/>
            <person name="Jogler M."/>
            <person name="Boedeker C."/>
            <person name="Pinto D."/>
            <person name="Vollmers J."/>
            <person name="Rivas-Marin E."/>
            <person name="Kohn T."/>
            <person name="Peeters S.H."/>
            <person name="Heuer A."/>
            <person name="Rast P."/>
            <person name="Oberbeckmann S."/>
            <person name="Bunk B."/>
            <person name="Jeske O."/>
            <person name="Meyerdierks A."/>
            <person name="Storesund J.E."/>
            <person name="Kallscheuer N."/>
            <person name="Luecker S."/>
            <person name="Lage O.M."/>
            <person name="Pohl T."/>
            <person name="Merkel B.J."/>
            <person name="Hornburger P."/>
            <person name="Mueller R.-W."/>
            <person name="Bruemmer F."/>
            <person name="Labrenz M."/>
            <person name="Spormann A.M."/>
            <person name="Op Den Camp H."/>
            <person name="Overmann J."/>
            <person name="Amann R."/>
            <person name="Jetten M.S.M."/>
            <person name="Mascher T."/>
            <person name="Medema M.H."/>
            <person name="Devos D.P."/>
            <person name="Kaster A.-K."/>
            <person name="Ovreas L."/>
            <person name="Rohde M."/>
            <person name="Galperin M.Y."/>
            <person name="Jogler C."/>
        </authorList>
    </citation>
    <scope>NUCLEOTIDE SEQUENCE [LARGE SCALE GENOMIC DNA]</scope>
    <source>
        <strain evidence="2 3">Pan14r</strain>
    </source>
</reference>
<organism evidence="2 3">
    <name type="scientific">Crateriforma conspicua</name>
    <dbReference type="NCBI Taxonomy" id="2527996"/>
    <lineage>
        <taxon>Bacteria</taxon>
        <taxon>Pseudomonadati</taxon>
        <taxon>Planctomycetota</taxon>
        <taxon>Planctomycetia</taxon>
        <taxon>Planctomycetales</taxon>
        <taxon>Planctomycetaceae</taxon>
        <taxon>Crateriforma</taxon>
    </lineage>
</organism>
<evidence type="ECO:0000256" key="1">
    <source>
        <dbReference type="SAM" id="MobiDB-lite"/>
    </source>
</evidence>
<dbReference type="Proteomes" id="UP000317238">
    <property type="component" value="Unassembled WGS sequence"/>
</dbReference>
<proteinExistence type="predicted"/>
<evidence type="ECO:0000313" key="2">
    <source>
        <dbReference type="EMBL" id="TWT68401.1"/>
    </source>
</evidence>
<keyword evidence="3" id="KW-1185">Reference proteome</keyword>
<evidence type="ECO:0000313" key="3">
    <source>
        <dbReference type="Proteomes" id="UP000317238"/>
    </source>
</evidence>
<dbReference type="RefSeq" id="WP_146438295.1">
    <property type="nucleotide sequence ID" value="NZ_SJPL01000001.1"/>
</dbReference>
<gene>
    <name evidence="2" type="ORF">Pan14r_06460</name>
</gene>
<feature type="region of interest" description="Disordered" evidence="1">
    <location>
        <begin position="1"/>
        <end position="26"/>
    </location>
</feature>
<sequence>MTKLRTGFDSMSNAVPRPPARGPSADEIRRLCLGGEDGGEHWTTETEWEGIAVLAIDCDGEVAAWSFVADECGARGFLDYNSNAPGGQFHYVGVPITLKLPSIPVRYSVDRLVARGEVEVSQGTFPIVGGAPR</sequence>
<name>A0A5C5Y195_9PLAN</name>
<dbReference type="AlphaFoldDB" id="A0A5C5Y195"/>
<dbReference type="EMBL" id="SJPL01000001">
    <property type="protein sequence ID" value="TWT68401.1"/>
    <property type="molecule type" value="Genomic_DNA"/>
</dbReference>
<accession>A0A5C5Y195</accession>
<protein>
    <submittedName>
        <fullName evidence="2">Uncharacterized protein</fullName>
    </submittedName>
</protein>
<comment type="caution">
    <text evidence="2">The sequence shown here is derived from an EMBL/GenBank/DDBJ whole genome shotgun (WGS) entry which is preliminary data.</text>
</comment>